<evidence type="ECO:0000313" key="1">
    <source>
        <dbReference type="EMBL" id="KDR16489.1"/>
    </source>
</evidence>
<gene>
    <name evidence="1" type="ORF">L798_08798</name>
</gene>
<dbReference type="EMBL" id="KK852791">
    <property type="protein sequence ID" value="KDR16489.1"/>
    <property type="molecule type" value="Genomic_DNA"/>
</dbReference>
<organism evidence="1 2">
    <name type="scientific">Zootermopsis nevadensis</name>
    <name type="common">Dampwood termite</name>
    <dbReference type="NCBI Taxonomy" id="136037"/>
    <lineage>
        <taxon>Eukaryota</taxon>
        <taxon>Metazoa</taxon>
        <taxon>Ecdysozoa</taxon>
        <taxon>Arthropoda</taxon>
        <taxon>Hexapoda</taxon>
        <taxon>Insecta</taxon>
        <taxon>Pterygota</taxon>
        <taxon>Neoptera</taxon>
        <taxon>Polyneoptera</taxon>
        <taxon>Dictyoptera</taxon>
        <taxon>Blattodea</taxon>
        <taxon>Blattoidea</taxon>
        <taxon>Termitoidae</taxon>
        <taxon>Termopsidae</taxon>
        <taxon>Zootermopsis</taxon>
    </lineage>
</organism>
<dbReference type="Proteomes" id="UP000027135">
    <property type="component" value="Unassembled WGS sequence"/>
</dbReference>
<dbReference type="AlphaFoldDB" id="A0A067R118"/>
<reference evidence="1 2" key="1">
    <citation type="journal article" date="2014" name="Nat. Commun.">
        <title>Molecular traces of alternative social organization in a termite genome.</title>
        <authorList>
            <person name="Terrapon N."/>
            <person name="Li C."/>
            <person name="Robertson H.M."/>
            <person name="Ji L."/>
            <person name="Meng X."/>
            <person name="Booth W."/>
            <person name="Chen Z."/>
            <person name="Childers C.P."/>
            <person name="Glastad K.M."/>
            <person name="Gokhale K."/>
            <person name="Gowin J."/>
            <person name="Gronenberg W."/>
            <person name="Hermansen R.A."/>
            <person name="Hu H."/>
            <person name="Hunt B.G."/>
            <person name="Huylmans A.K."/>
            <person name="Khalil S.M."/>
            <person name="Mitchell R.D."/>
            <person name="Munoz-Torres M.C."/>
            <person name="Mustard J.A."/>
            <person name="Pan H."/>
            <person name="Reese J.T."/>
            <person name="Scharf M.E."/>
            <person name="Sun F."/>
            <person name="Vogel H."/>
            <person name="Xiao J."/>
            <person name="Yang W."/>
            <person name="Yang Z."/>
            <person name="Yang Z."/>
            <person name="Zhou J."/>
            <person name="Zhu J."/>
            <person name="Brent C.S."/>
            <person name="Elsik C.G."/>
            <person name="Goodisman M.A."/>
            <person name="Liberles D.A."/>
            <person name="Roe R.M."/>
            <person name="Vargo E.L."/>
            <person name="Vilcinskas A."/>
            <person name="Wang J."/>
            <person name="Bornberg-Bauer E."/>
            <person name="Korb J."/>
            <person name="Zhang G."/>
            <person name="Liebig J."/>
        </authorList>
    </citation>
    <scope>NUCLEOTIDE SEQUENCE [LARGE SCALE GENOMIC DNA]</scope>
    <source>
        <tissue evidence="1">Whole organism</tissue>
    </source>
</reference>
<accession>A0A067R118</accession>
<dbReference type="InParanoid" id="A0A067R118"/>
<proteinExistence type="predicted"/>
<name>A0A067R118_ZOONE</name>
<protein>
    <submittedName>
        <fullName evidence="1">Uncharacterized protein</fullName>
    </submittedName>
</protein>
<evidence type="ECO:0000313" key="2">
    <source>
        <dbReference type="Proteomes" id="UP000027135"/>
    </source>
</evidence>
<sequence length="53" mass="5641">MPPSAACSPFHKTLSTSPMVLFSTCSLHCSGPSPCHSSHHDLDIPKTIHLDSP</sequence>
<keyword evidence="2" id="KW-1185">Reference proteome</keyword>